<sequence>MMSDRSSMKKSISFGPEVTKLCHGAPPYKRRPVEQMKLCSESGRGILPRQLSNIYRWKYFNNREKTSARCPEDRRKTHAERENFVK</sequence>
<evidence type="ECO:0000313" key="3">
    <source>
        <dbReference type="Proteomes" id="UP000299102"/>
    </source>
</evidence>
<protein>
    <submittedName>
        <fullName evidence="2">Uncharacterized protein</fullName>
    </submittedName>
</protein>
<name>A0A4C1SED7_EUMVA</name>
<comment type="caution">
    <text evidence="2">The sequence shown here is derived from an EMBL/GenBank/DDBJ whole genome shotgun (WGS) entry which is preliminary data.</text>
</comment>
<dbReference type="AlphaFoldDB" id="A0A4C1SED7"/>
<proteinExistence type="predicted"/>
<reference evidence="2 3" key="1">
    <citation type="journal article" date="2019" name="Commun. Biol.">
        <title>The bagworm genome reveals a unique fibroin gene that provides high tensile strength.</title>
        <authorList>
            <person name="Kono N."/>
            <person name="Nakamura H."/>
            <person name="Ohtoshi R."/>
            <person name="Tomita M."/>
            <person name="Numata K."/>
            <person name="Arakawa K."/>
        </authorList>
    </citation>
    <scope>NUCLEOTIDE SEQUENCE [LARGE SCALE GENOMIC DNA]</scope>
</reference>
<dbReference type="Proteomes" id="UP000299102">
    <property type="component" value="Unassembled WGS sequence"/>
</dbReference>
<accession>A0A4C1SED7</accession>
<keyword evidence="3" id="KW-1185">Reference proteome</keyword>
<evidence type="ECO:0000313" key="2">
    <source>
        <dbReference type="EMBL" id="GBO99527.1"/>
    </source>
</evidence>
<evidence type="ECO:0000256" key="1">
    <source>
        <dbReference type="SAM" id="MobiDB-lite"/>
    </source>
</evidence>
<dbReference type="EMBL" id="BGZK01000003">
    <property type="protein sequence ID" value="GBO99527.1"/>
    <property type="molecule type" value="Genomic_DNA"/>
</dbReference>
<organism evidence="2 3">
    <name type="scientific">Eumeta variegata</name>
    <name type="common">Bagworm moth</name>
    <name type="synonym">Eumeta japonica</name>
    <dbReference type="NCBI Taxonomy" id="151549"/>
    <lineage>
        <taxon>Eukaryota</taxon>
        <taxon>Metazoa</taxon>
        <taxon>Ecdysozoa</taxon>
        <taxon>Arthropoda</taxon>
        <taxon>Hexapoda</taxon>
        <taxon>Insecta</taxon>
        <taxon>Pterygota</taxon>
        <taxon>Neoptera</taxon>
        <taxon>Endopterygota</taxon>
        <taxon>Lepidoptera</taxon>
        <taxon>Glossata</taxon>
        <taxon>Ditrysia</taxon>
        <taxon>Tineoidea</taxon>
        <taxon>Psychidae</taxon>
        <taxon>Oiketicinae</taxon>
        <taxon>Eumeta</taxon>
    </lineage>
</organism>
<feature type="region of interest" description="Disordered" evidence="1">
    <location>
        <begin position="66"/>
        <end position="86"/>
    </location>
</feature>
<gene>
    <name evidence="2" type="ORF">EVAR_697_1</name>
</gene>